<dbReference type="Pfam" id="PF12422">
    <property type="entry name" value="Condensin2nSMC"/>
    <property type="match status" value="1"/>
</dbReference>
<protein>
    <recommendedName>
        <fullName evidence="4">Condensin-2 complex subunit G2</fullName>
    </recommendedName>
</protein>
<dbReference type="GO" id="GO:0005634">
    <property type="term" value="C:nucleus"/>
    <property type="evidence" value="ECO:0007669"/>
    <property type="project" value="InterPro"/>
</dbReference>
<evidence type="ECO:0000313" key="3">
    <source>
        <dbReference type="Proteomes" id="UP000593562"/>
    </source>
</evidence>
<feature type="region of interest" description="Disordered" evidence="1">
    <location>
        <begin position="904"/>
        <end position="924"/>
    </location>
</feature>
<evidence type="ECO:0000256" key="1">
    <source>
        <dbReference type="SAM" id="MobiDB-lite"/>
    </source>
</evidence>
<sequence>MEKRLRSSLKSSPRDFISLASELPFKSSKSTLKTLIYSTIAPNSGILASLSQSLQESISASILSFQNLLENPSSLPDPAKTPPTKRLRRSSRKSNSGSELPEKDGESDFEDKKRRVLEKLRVLTHIAHLCFSHPKKVFLPSDLLPAVQALHDNLVLFESDSALMSEIASLCEDWWKEGLSGREILISRSLPYLLSRSLTLKKKVDVHRVYSLREAFALFDFEDESIEDLKLLLIRCVIAPLYLKTEDGRRFVAYMFGLGLQLLKEALAMIKAQIPFGRKSLLEAYGDILFRAWKATGGSLRDEIENVFLQGLIERTVHASSGAFGASIRRVLGAFTSQRTIDGVEKLLFRLAEPVLFRSLQVANSNVRLNALHLLLDLFPLEDPDATKEVKDALLDKQFFLLERLLMDDCPDVRVVAVEGCCRILNLFWEVIHSSTITKIITKIFDDMSHDVSNEVRLSTLSGIMYLMGNPQSHELLKVLVPRLGHLMLDNVLSVRVAVVDLLLLIRDIRSFQFNKVVGLDVLFSTLANDQPQVAQKITRLLMPSYFPSRVNIDEACNRCVALIKRSPMAGSRFCEFAVLEGASLGSLVELVRRLICMVLSPDKLDADQIEGFLIAAAHLCNSLAGEPCYRTSLKELFGSKNIKCLYTAASTNRAQSSVLHILSTTSPENVAALFEECMNLVTNCGGLPDNVERQAEVRSALKLLLSNDGFNDMFDALIGLLQKTAYGCHIKFGIEIPKQSAFSSKRKKVGSSVKISAKRKNASGRKPSEFEEDYLVAVGIAWQIKDLLVSEDTQKFILGSPALEFLLRVLKAISEVSILQCLHYDYMDTYPVLAYTALALHMMFQNVGISSSCPRKNEMTDSSRSTTEENVLAQTVDHLLYCTTKLFEAGDCAERCNLPSDSNKKMAKTRGQKQRDTETDTSNCNCDGPVCTKTKGLLKKVKMLTAVLKFIVDSMIMGFVSHLHGRCLKFTSAYVRHIISVLGQEMSNELHLDEDSSKEILVCLKSSFSYASKLLNLVLRAANETSPPLPEAFDLANDLLEQIASIELNMGSVYATRLVAAAKPWLPDLILALASRCMLKETEAETIYSTLSDHIKLHFPSWLLVLAKTELCQTSEEMEDEDPEPDKFPAFGKLMGMMISLLKANSNVLDAIGVIFLAGSLVGLERKDYAMVLGLLQFVSVKLIGHDDREWRELDLMLSSVPSIYSQIERDIEEQSHDEEKQKLLSAKALLEPVWMYHLYETQRFSIIEE</sequence>
<dbReference type="Gene3D" id="1.25.10.10">
    <property type="entry name" value="Leucine-rich Repeat Variant"/>
    <property type="match status" value="1"/>
</dbReference>
<gene>
    <name evidence="2" type="ORF">HS088_TW14G00358</name>
</gene>
<dbReference type="InterPro" id="IPR016024">
    <property type="entry name" value="ARM-type_fold"/>
</dbReference>
<proteinExistence type="predicted"/>
<dbReference type="EMBL" id="JAAARO010000014">
    <property type="protein sequence ID" value="KAF5736222.1"/>
    <property type="molecule type" value="Genomic_DNA"/>
</dbReference>
<evidence type="ECO:0000313" key="2">
    <source>
        <dbReference type="EMBL" id="KAF5736222.1"/>
    </source>
</evidence>
<dbReference type="FunCoup" id="A0A7J7CQ42">
    <property type="interactions" value="2038"/>
</dbReference>
<dbReference type="InterPro" id="IPR011989">
    <property type="entry name" value="ARM-like"/>
</dbReference>
<dbReference type="OrthoDB" id="10062843at2759"/>
<dbReference type="PANTHER" id="PTHR16199:SF4">
    <property type="entry name" value="CONDENSIN-2 COMPLEX SUBUNIT G2"/>
    <property type="match status" value="1"/>
</dbReference>
<reference evidence="2 3" key="1">
    <citation type="journal article" date="2020" name="Nat. Commun.">
        <title>Genome of Tripterygium wilfordii and identification of cytochrome P450 involved in triptolide biosynthesis.</title>
        <authorList>
            <person name="Tu L."/>
            <person name="Su P."/>
            <person name="Zhang Z."/>
            <person name="Gao L."/>
            <person name="Wang J."/>
            <person name="Hu T."/>
            <person name="Zhou J."/>
            <person name="Zhang Y."/>
            <person name="Zhao Y."/>
            <person name="Liu Y."/>
            <person name="Song Y."/>
            <person name="Tong Y."/>
            <person name="Lu Y."/>
            <person name="Yang J."/>
            <person name="Xu C."/>
            <person name="Jia M."/>
            <person name="Peters R.J."/>
            <person name="Huang L."/>
            <person name="Gao W."/>
        </authorList>
    </citation>
    <scope>NUCLEOTIDE SEQUENCE [LARGE SCALE GENOMIC DNA]</scope>
    <source>
        <strain evidence="3">cv. XIE 37</strain>
        <tissue evidence="2">Leaf</tissue>
    </source>
</reference>
<dbReference type="SUPFAM" id="SSF48371">
    <property type="entry name" value="ARM repeat"/>
    <property type="match status" value="1"/>
</dbReference>
<feature type="compositionally biased region" description="Basic residues" evidence="1">
    <location>
        <begin position="83"/>
        <end position="92"/>
    </location>
</feature>
<organism evidence="2 3">
    <name type="scientific">Tripterygium wilfordii</name>
    <name type="common">Thunder God vine</name>
    <dbReference type="NCBI Taxonomy" id="458696"/>
    <lineage>
        <taxon>Eukaryota</taxon>
        <taxon>Viridiplantae</taxon>
        <taxon>Streptophyta</taxon>
        <taxon>Embryophyta</taxon>
        <taxon>Tracheophyta</taxon>
        <taxon>Spermatophyta</taxon>
        <taxon>Magnoliopsida</taxon>
        <taxon>eudicotyledons</taxon>
        <taxon>Gunneridae</taxon>
        <taxon>Pentapetalae</taxon>
        <taxon>rosids</taxon>
        <taxon>fabids</taxon>
        <taxon>Celastrales</taxon>
        <taxon>Celastraceae</taxon>
        <taxon>Tripterygium</taxon>
    </lineage>
</organism>
<dbReference type="InterPro" id="IPR024741">
    <property type="entry name" value="Condensin2_G2"/>
</dbReference>
<evidence type="ECO:0008006" key="4">
    <source>
        <dbReference type="Google" id="ProtNLM"/>
    </source>
</evidence>
<accession>A0A7J7CQ42</accession>
<keyword evidence="3" id="KW-1185">Reference proteome</keyword>
<dbReference type="GO" id="GO:0000796">
    <property type="term" value="C:condensin complex"/>
    <property type="evidence" value="ECO:0007669"/>
    <property type="project" value="TreeGrafter"/>
</dbReference>
<feature type="region of interest" description="Disordered" evidence="1">
    <location>
        <begin position="73"/>
        <end position="108"/>
    </location>
</feature>
<dbReference type="GO" id="GO:0000070">
    <property type="term" value="P:mitotic sister chromatid segregation"/>
    <property type="evidence" value="ECO:0007669"/>
    <property type="project" value="TreeGrafter"/>
</dbReference>
<comment type="caution">
    <text evidence="2">The sequence shown here is derived from an EMBL/GenBank/DDBJ whole genome shotgun (WGS) entry which is preliminary data.</text>
</comment>
<name>A0A7J7CQ42_TRIWF</name>
<dbReference type="AlphaFoldDB" id="A0A7J7CQ42"/>
<dbReference type="Proteomes" id="UP000593562">
    <property type="component" value="Unassembled WGS sequence"/>
</dbReference>
<dbReference type="PANTHER" id="PTHR16199">
    <property type="entry name" value="CONDENSIN-2 COMPLEX SUBUNIT G2"/>
    <property type="match status" value="1"/>
</dbReference>
<dbReference type="InParanoid" id="A0A7J7CQ42"/>